<dbReference type="AlphaFoldDB" id="A0A3R9PEA1"/>
<keyword evidence="15" id="KW-1185">Reference proteome</keyword>
<evidence type="ECO:0000256" key="6">
    <source>
        <dbReference type="ARBA" id="ARBA00022741"/>
    </source>
</evidence>
<dbReference type="Gene3D" id="3.30.200.20">
    <property type="entry name" value="Phosphorylase Kinase, domain 1"/>
    <property type="match status" value="1"/>
</dbReference>
<dbReference type="Pfam" id="PF01163">
    <property type="entry name" value="RIO1"/>
    <property type="match status" value="1"/>
</dbReference>
<evidence type="ECO:0000256" key="8">
    <source>
        <dbReference type="ARBA" id="ARBA00022840"/>
    </source>
</evidence>
<comment type="similarity">
    <text evidence="1">Belongs to the protein kinase superfamily. RIO-type Ser/Thr kinase family.</text>
</comment>
<keyword evidence="5" id="KW-0479">Metal-binding</keyword>
<dbReference type="GO" id="GO:0005524">
    <property type="term" value="F:ATP binding"/>
    <property type="evidence" value="ECO:0007669"/>
    <property type="project" value="UniProtKB-KW"/>
</dbReference>
<evidence type="ECO:0000256" key="10">
    <source>
        <dbReference type="ARBA" id="ARBA00047899"/>
    </source>
</evidence>
<dbReference type="PROSITE" id="PS01245">
    <property type="entry name" value="RIO1"/>
    <property type="match status" value="1"/>
</dbReference>
<reference evidence="14 15" key="1">
    <citation type="submission" date="2018-10" db="EMBL/GenBank/DDBJ databases">
        <title>Co-occurring genomic capacity for anaerobic methane metabolism and dissimilatory sulfite reduction discovered in the Korarchaeota.</title>
        <authorList>
            <person name="Mckay L.J."/>
            <person name="Dlakic M."/>
            <person name="Fields M.W."/>
            <person name="Delmont T.O."/>
            <person name="Eren A.M."/>
            <person name="Jay Z.J."/>
            <person name="Klingelsmith K.B."/>
            <person name="Rusch D.B."/>
            <person name="Inskeep W.P."/>
        </authorList>
    </citation>
    <scope>NUCLEOTIDE SEQUENCE [LARGE SCALE GENOMIC DNA]</scope>
    <source>
        <strain evidence="14 15">MDKW</strain>
    </source>
</reference>
<feature type="compositionally biased region" description="Basic and acidic residues" evidence="12">
    <location>
        <begin position="245"/>
        <end position="257"/>
    </location>
</feature>
<dbReference type="SUPFAM" id="SSF56112">
    <property type="entry name" value="Protein kinase-like (PK-like)"/>
    <property type="match status" value="1"/>
</dbReference>
<dbReference type="EC" id="2.7.11.1" evidence="2"/>
<keyword evidence="3" id="KW-0723">Serine/threonine-protein kinase</keyword>
<evidence type="ECO:0000256" key="9">
    <source>
        <dbReference type="ARBA" id="ARBA00022842"/>
    </source>
</evidence>
<evidence type="ECO:0000256" key="2">
    <source>
        <dbReference type="ARBA" id="ARBA00012513"/>
    </source>
</evidence>
<dbReference type="InterPro" id="IPR018935">
    <property type="entry name" value="RIO_kinase_CS"/>
</dbReference>
<evidence type="ECO:0000256" key="4">
    <source>
        <dbReference type="ARBA" id="ARBA00022679"/>
    </source>
</evidence>
<keyword evidence="7 14" id="KW-0418">Kinase</keyword>
<proteinExistence type="inferred from homology"/>
<dbReference type="GO" id="GO:0046872">
    <property type="term" value="F:metal ion binding"/>
    <property type="evidence" value="ECO:0007669"/>
    <property type="project" value="UniProtKB-KW"/>
</dbReference>
<dbReference type="PANTHER" id="PTHR45723">
    <property type="entry name" value="SERINE/THREONINE-PROTEIN KINASE RIO1"/>
    <property type="match status" value="1"/>
</dbReference>
<dbReference type="SMART" id="SM00090">
    <property type="entry name" value="RIO"/>
    <property type="match status" value="1"/>
</dbReference>
<organism evidence="14 15">
    <name type="scientific">Candidatus Methanodesulfokora washburnensis</name>
    <dbReference type="NCBI Taxonomy" id="2478471"/>
    <lineage>
        <taxon>Archaea</taxon>
        <taxon>Thermoproteota</taxon>
        <taxon>Candidatus Korarchaeia</taxon>
        <taxon>Candidatus Korarchaeia incertae sedis</taxon>
        <taxon>Candidatus Methanodesulfokora</taxon>
    </lineage>
</organism>
<evidence type="ECO:0000256" key="11">
    <source>
        <dbReference type="ARBA" id="ARBA00048679"/>
    </source>
</evidence>
<dbReference type="RefSeq" id="WP_125672785.1">
    <property type="nucleotide sequence ID" value="NZ_RCOS01000168.1"/>
</dbReference>
<dbReference type="InterPro" id="IPR000687">
    <property type="entry name" value="RIO_kinase"/>
</dbReference>
<keyword evidence="4" id="KW-0808">Transferase</keyword>
<evidence type="ECO:0000256" key="1">
    <source>
        <dbReference type="ARBA" id="ARBA00009196"/>
    </source>
</evidence>
<evidence type="ECO:0000259" key="13">
    <source>
        <dbReference type="PROSITE" id="PS50011"/>
    </source>
</evidence>
<dbReference type="OrthoDB" id="31344at2157"/>
<dbReference type="GO" id="GO:0004674">
    <property type="term" value="F:protein serine/threonine kinase activity"/>
    <property type="evidence" value="ECO:0007669"/>
    <property type="project" value="UniProtKB-KW"/>
</dbReference>
<gene>
    <name evidence="14" type="ORF">D6D85_15150</name>
</gene>
<dbReference type="InterPro" id="IPR018934">
    <property type="entry name" value="RIO_dom"/>
</dbReference>
<dbReference type="InterPro" id="IPR051272">
    <property type="entry name" value="RIO-type_Ser/Thr_kinase"/>
</dbReference>
<dbReference type="Proteomes" id="UP000277582">
    <property type="component" value="Unassembled WGS sequence"/>
</dbReference>
<evidence type="ECO:0000313" key="15">
    <source>
        <dbReference type="Proteomes" id="UP000277582"/>
    </source>
</evidence>
<keyword evidence="8" id="KW-0067">ATP-binding</keyword>
<keyword evidence="6" id="KW-0547">Nucleotide-binding</keyword>
<evidence type="ECO:0000256" key="5">
    <source>
        <dbReference type="ARBA" id="ARBA00022723"/>
    </source>
</evidence>
<dbReference type="Gene3D" id="1.10.510.10">
    <property type="entry name" value="Transferase(Phosphotransferase) domain 1"/>
    <property type="match status" value="1"/>
</dbReference>
<dbReference type="CDD" id="cd05145">
    <property type="entry name" value="RIO1_like"/>
    <property type="match status" value="1"/>
</dbReference>
<name>A0A3R9PEA1_9CREN</name>
<evidence type="ECO:0000313" key="14">
    <source>
        <dbReference type="EMBL" id="RSN71856.1"/>
    </source>
</evidence>
<evidence type="ECO:0000256" key="3">
    <source>
        <dbReference type="ARBA" id="ARBA00022527"/>
    </source>
</evidence>
<evidence type="ECO:0000256" key="12">
    <source>
        <dbReference type="SAM" id="MobiDB-lite"/>
    </source>
</evidence>
<dbReference type="PROSITE" id="PS50011">
    <property type="entry name" value="PROTEIN_KINASE_DOM"/>
    <property type="match status" value="1"/>
</dbReference>
<comment type="caution">
    <text evidence="14">The sequence shown here is derived from an EMBL/GenBank/DDBJ whole genome shotgun (WGS) entry which is preliminary data.</text>
</comment>
<keyword evidence="9" id="KW-0460">Magnesium</keyword>
<dbReference type="InterPro" id="IPR011009">
    <property type="entry name" value="Kinase-like_dom_sf"/>
</dbReference>
<protein>
    <recommendedName>
        <fullName evidence="2">non-specific serine/threonine protein kinase</fullName>
        <ecNumber evidence="2">2.7.11.1</ecNumber>
    </recommendedName>
</protein>
<accession>A0A3R9PEA1</accession>
<comment type="catalytic activity">
    <reaction evidence="10">
        <text>L-threonyl-[protein] + ATP = O-phospho-L-threonyl-[protein] + ADP + H(+)</text>
        <dbReference type="Rhea" id="RHEA:46608"/>
        <dbReference type="Rhea" id="RHEA-COMP:11060"/>
        <dbReference type="Rhea" id="RHEA-COMP:11605"/>
        <dbReference type="ChEBI" id="CHEBI:15378"/>
        <dbReference type="ChEBI" id="CHEBI:30013"/>
        <dbReference type="ChEBI" id="CHEBI:30616"/>
        <dbReference type="ChEBI" id="CHEBI:61977"/>
        <dbReference type="ChEBI" id="CHEBI:456216"/>
        <dbReference type="EC" id="2.7.11.1"/>
    </reaction>
</comment>
<evidence type="ECO:0000256" key="7">
    <source>
        <dbReference type="ARBA" id="ARBA00022777"/>
    </source>
</evidence>
<dbReference type="InterPro" id="IPR000719">
    <property type="entry name" value="Prot_kinase_dom"/>
</dbReference>
<dbReference type="EMBL" id="RCOS01000168">
    <property type="protein sequence ID" value="RSN71856.1"/>
    <property type="molecule type" value="Genomic_DNA"/>
</dbReference>
<sequence length="264" mass="30747">MSFDRFERVIDSFLEREDRRKDREAFKIRQYVFDERTVRNMLSLFNKGIISDFNWIISMGKEAAVLSGRGKQGEIAIKVYKYVSSFRRHLDYMVGDRRFPSSPRKIIEMWAKKEYRNLVRMKKADVRVPEPYGVSGNVLVMQLIGSDGIPAPHLREVELEDPESVLKMILDDVKKAYHKARLVHADLSEYNILYWRSLPWMIDLSHAVVVDHPMAGELLRRDIQNIVRFFQRRYGIAPGDYVAGDLDKDTEGEDRSSSGEIGLD</sequence>
<comment type="catalytic activity">
    <reaction evidence="11">
        <text>L-seryl-[protein] + ATP = O-phospho-L-seryl-[protein] + ADP + H(+)</text>
        <dbReference type="Rhea" id="RHEA:17989"/>
        <dbReference type="Rhea" id="RHEA-COMP:9863"/>
        <dbReference type="Rhea" id="RHEA-COMP:11604"/>
        <dbReference type="ChEBI" id="CHEBI:15378"/>
        <dbReference type="ChEBI" id="CHEBI:29999"/>
        <dbReference type="ChEBI" id="CHEBI:30616"/>
        <dbReference type="ChEBI" id="CHEBI:83421"/>
        <dbReference type="ChEBI" id="CHEBI:456216"/>
        <dbReference type="EC" id="2.7.11.1"/>
    </reaction>
</comment>
<feature type="region of interest" description="Disordered" evidence="12">
    <location>
        <begin position="245"/>
        <end position="264"/>
    </location>
</feature>
<feature type="domain" description="Protein kinase" evidence="13">
    <location>
        <begin position="51"/>
        <end position="264"/>
    </location>
</feature>